<accession>A0A7N4NL76</accession>
<dbReference type="InterPro" id="IPR007110">
    <property type="entry name" value="Ig-like_dom"/>
</dbReference>
<reference evidence="12" key="3">
    <citation type="submission" date="2025-09" db="UniProtKB">
        <authorList>
            <consortium name="Ensembl"/>
        </authorList>
    </citation>
    <scope>IDENTIFICATION</scope>
</reference>
<dbReference type="InterPro" id="IPR036179">
    <property type="entry name" value="Ig-like_dom_sf"/>
</dbReference>
<keyword evidence="2 10" id="KW-0812">Transmembrane</keyword>
<dbReference type="GO" id="GO:0150079">
    <property type="term" value="P:negative regulation of neuroinflammatory response"/>
    <property type="evidence" value="ECO:0007669"/>
    <property type="project" value="TreeGrafter"/>
</dbReference>
<dbReference type="InterPro" id="IPR047164">
    <property type="entry name" value="OX2G-like"/>
</dbReference>
<evidence type="ECO:0000256" key="3">
    <source>
        <dbReference type="ARBA" id="ARBA00022729"/>
    </source>
</evidence>
<keyword evidence="8" id="KW-0393">Immunoglobulin domain</keyword>
<dbReference type="GO" id="GO:0009986">
    <property type="term" value="C:cell surface"/>
    <property type="evidence" value="ECO:0007669"/>
    <property type="project" value="TreeGrafter"/>
</dbReference>
<keyword evidence="5 10" id="KW-0472">Membrane</keyword>
<protein>
    <recommendedName>
        <fullName evidence="11">Ig-like domain-containing protein</fullName>
    </recommendedName>
</protein>
<keyword evidence="13" id="KW-1185">Reference proteome</keyword>
<keyword evidence="4 10" id="KW-1133">Transmembrane helix</keyword>
<evidence type="ECO:0000256" key="7">
    <source>
        <dbReference type="ARBA" id="ARBA00023180"/>
    </source>
</evidence>
<dbReference type="InterPro" id="IPR013783">
    <property type="entry name" value="Ig-like_fold"/>
</dbReference>
<keyword evidence="7" id="KW-0325">Glycoprotein</keyword>
<dbReference type="PANTHER" id="PTHR46841:SF10">
    <property type="entry name" value="CD200 MOLECULE LIKE 1-RELATED"/>
    <property type="match status" value="1"/>
</dbReference>
<dbReference type="InParanoid" id="A0A7N4NL76"/>
<dbReference type="GO" id="GO:0098632">
    <property type="term" value="F:cell-cell adhesion mediator activity"/>
    <property type="evidence" value="ECO:0007669"/>
    <property type="project" value="InterPro"/>
</dbReference>
<reference evidence="12" key="2">
    <citation type="submission" date="2025-08" db="UniProtKB">
        <authorList>
            <consortium name="Ensembl"/>
        </authorList>
    </citation>
    <scope>IDENTIFICATION</scope>
</reference>
<evidence type="ECO:0000256" key="10">
    <source>
        <dbReference type="SAM" id="Phobius"/>
    </source>
</evidence>
<dbReference type="SMART" id="SM00409">
    <property type="entry name" value="IG"/>
    <property type="match status" value="1"/>
</dbReference>
<dbReference type="Ensembl" id="ENSSHAT00000039926.1">
    <property type="protein sequence ID" value="ENSSHAP00000025076.1"/>
    <property type="gene ID" value="ENSSHAG00000026755.1"/>
</dbReference>
<evidence type="ECO:0000259" key="11">
    <source>
        <dbReference type="PROSITE" id="PS50835"/>
    </source>
</evidence>
<evidence type="ECO:0000256" key="6">
    <source>
        <dbReference type="ARBA" id="ARBA00023157"/>
    </source>
</evidence>
<evidence type="ECO:0000256" key="1">
    <source>
        <dbReference type="ARBA" id="ARBA00004167"/>
    </source>
</evidence>
<dbReference type="AlphaFoldDB" id="A0A7N4NL76"/>
<proteinExistence type="predicted"/>
<name>A0A7N4NL76_SARHA</name>
<evidence type="ECO:0000313" key="13">
    <source>
        <dbReference type="Proteomes" id="UP000007648"/>
    </source>
</evidence>
<dbReference type="SMART" id="SM00406">
    <property type="entry name" value="IGv"/>
    <property type="match status" value="1"/>
</dbReference>
<dbReference type="InterPro" id="IPR013106">
    <property type="entry name" value="Ig_V-set"/>
</dbReference>
<dbReference type="PROSITE" id="PS50835">
    <property type="entry name" value="IG_LIKE"/>
    <property type="match status" value="1"/>
</dbReference>
<comment type="subcellular location">
    <subcellularLocation>
        <location evidence="1">Membrane</location>
        <topology evidence="1">Single-pass membrane protein</topology>
    </subcellularLocation>
</comment>
<dbReference type="GO" id="GO:0016020">
    <property type="term" value="C:membrane"/>
    <property type="evidence" value="ECO:0007669"/>
    <property type="project" value="UniProtKB-SubCell"/>
</dbReference>
<dbReference type="PANTHER" id="PTHR46841">
    <property type="entry name" value="OX-2 MEMBRANE GLYCOPROTEIN"/>
    <property type="match status" value="1"/>
</dbReference>
<evidence type="ECO:0000256" key="4">
    <source>
        <dbReference type="ARBA" id="ARBA00022989"/>
    </source>
</evidence>
<dbReference type="Gene3D" id="2.60.40.10">
    <property type="entry name" value="Immunoglobulins"/>
    <property type="match status" value="2"/>
</dbReference>
<dbReference type="GO" id="GO:0034113">
    <property type="term" value="P:heterotypic cell-cell adhesion"/>
    <property type="evidence" value="ECO:0007669"/>
    <property type="project" value="TreeGrafter"/>
</dbReference>
<evidence type="ECO:0000256" key="8">
    <source>
        <dbReference type="ARBA" id="ARBA00023319"/>
    </source>
</evidence>
<evidence type="ECO:0000256" key="2">
    <source>
        <dbReference type="ARBA" id="ARBA00022692"/>
    </source>
</evidence>
<feature type="region of interest" description="Disordered" evidence="9">
    <location>
        <begin position="247"/>
        <end position="276"/>
    </location>
</feature>
<keyword evidence="6" id="KW-1015">Disulfide bond</keyword>
<dbReference type="SUPFAM" id="SSF48726">
    <property type="entry name" value="Immunoglobulin"/>
    <property type="match status" value="1"/>
</dbReference>
<reference evidence="12 13" key="1">
    <citation type="journal article" date="2011" name="Proc. Natl. Acad. Sci. U.S.A.">
        <title>Genetic diversity and population structure of the endangered marsupial Sarcophilus harrisii (Tasmanian devil).</title>
        <authorList>
            <person name="Miller W."/>
            <person name="Hayes V.M."/>
            <person name="Ratan A."/>
            <person name="Petersen D.C."/>
            <person name="Wittekindt N.E."/>
            <person name="Miller J."/>
            <person name="Walenz B."/>
            <person name="Knight J."/>
            <person name="Qi J."/>
            <person name="Zhao F."/>
            <person name="Wang Q."/>
            <person name="Bedoya-Reina O.C."/>
            <person name="Katiyar N."/>
            <person name="Tomsho L.P."/>
            <person name="Kasson L.M."/>
            <person name="Hardie R.A."/>
            <person name="Woodbridge P."/>
            <person name="Tindall E.A."/>
            <person name="Bertelsen M.F."/>
            <person name="Dixon D."/>
            <person name="Pyecroft S."/>
            <person name="Helgen K.M."/>
            <person name="Lesk A.M."/>
            <person name="Pringle T.H."/>
            <person name="Patterson N."/>
            <person name="Zhang Y."/>
            <person name="Kreiss A."/>
            <person name="Woods G.M."/>
            <person name="Jones M.E."/>
            <person name="Schuster S.C."/>
        </authorList>
    </citation>
    <scope>NUCLEOTIDE SEQUENCE [LARGE SCALE GENOMIC DNA]</scope>
</reference>
<organism evidence="12 13">
    <name type="scientific">Sarcophilus harrisii</name>
    <name type="common">Tasmanian devil</name>
    <name type="synonym">Sarcophilus laniarius</name>
    <dbReference type="NCBI Taxonomy" id="9305"/>
    <lineage>
        <taxon>Eukaryota</taxon>
        <taxon>Metazoa</taxon>
        <taxon>Chordata</taxon>
        <taxon>Craniata</taxon>
        <taxon>Vertebrata</taxon>
        <taxon>Euteleostomi</taxon>
        <taxon>Mammalia</taxon>
        <taxon>Metatheria</taxon>
        <taxon>Dasyuromorphia</taxon>
        <taxon>Dasyuridae</taxon>
        <taxon>Sarcophilus</taxon>
    </lineage>
</organism>
<dbReference type="Proteomes" id="UP000007648">
    <property type="component" value="Unassembled WGS sequence"/>
</dbReference>
<dbReference type="GO" id="GO:0043025">
    <property type="term" value="C:neuronal cell body"/>
    <property type="evidence" value="ECO:0007669"/>
    <property type="project" value="TreeGrafter"/>
</dbReference>
<keyword evidence="3" id="KW-0732">Signal</keyword>
<evidence type="ECO:0000256" key="5">
    <source>
        <dbReference type="ARBA" id="ARBA00023136"/>
    </source>
</evidence>
<dbReference type="GeneTree" id="ENSGT00940000163897"/>
<sequence length="283" mass="31615">MKSKSADIALFGNNVTLNCNLTIPANVLQITWQKLQGSIPENIGTYSSQHGGKILPPYNERIHCSSTELTSSSMTIYNVTLKDAACYKCLFNVFPNSIYGGKMCFSVQEVSELRIELHPHPTIEGILIVICSAAGKPAPHITFSPKWLLMGLPKEYTDQSPDGITNVTKWYNISKEAVRSLKIQNASCVMDHPLRKKKELVYFSQEPELTSNDSLSRSHTYLIASLICLLILISCLVIYTKGIKNKNSHSSAQNISSQKPRNKKPMESETQEENIPNHVELFL</sequence>
<gene>
    <name evidence="12" type="primary">LOC111720245</name>
</gene>
<feature type="transmembrane region" description="Helical" evidence="10">
    <location>
        <begin position="221"/>
        <end position="239"/>
    </location>
</feature>
<evidence type="ECO:0000313" key="12">
    <source>
        <dbReference type="Ensembl" id="ENSSHAP00000025076.1"/>
    </source>
</evidence>
<dbReference type="Pfam" id="PF07686">
    <property type="entry name" value="V-set"/>
    <property type="match status" value="1"/>
</dbReference>
<feature type="compositionally biased region" description="Polar residues" evidence="9">
    <location>
        <begin position="248"/>
        <end position="259"/>
    </location>
</feature>
<dbReference type="InterPro" id="IPR003599">
    <property type="entry name" value="Ig_sub"/>
</dbReference>
<dbReference type="GO" id="GO:0030424">
    <property type="term" value="C:axon"/>
    <property type="evidence" value="ECO:0007669"/>
    <property type="project" value="TreeGrafter"/>
</dbReference>
<feature type="domain" description="Ig-like" evidence="11">
    <location>
        <begin position="12"/>
        <end position="89"/>
    </location>
</feature>
<evidence type="ECO:0000256" key="9">
    <source>
        <dbReference type="SAM" id="MobiDB-lite"/>
    </source>
</evidence>